<sequence length="123" mass="13678">MSHFREMLNPESVNTPLAILSCAGLFLTGGDGGLFRFTNLWACSAVIICSTLSSGFEYPLNDRLTSAKLGFASGFLYATLTEIRMMRPVLPQKYRIGIGSFYMLYHGARYVQEINYVEDAGED</sequence>
<dbReference type="VEuPathDB" id="TriTrypDB:BSAL_51145"/>
<dbReference type="PROSITE" id="PS51257">
    <property type="entry name" value="PROKAR_LIPOPROTEIN"/>
    <property type="match status" value="1"/>
</dbReference>
<reference evidence="2" key="1">
    <citation type="submission" date="2015-09" db="EMBL/GenBank/DDBJ databases">
        <authorList>
            <consortium name="Pathogen Informatics"/>
        </authorList>
    </citation>
    <scope>NUCLEOTIDE SEQUENCE [LARGE SCALE GENOMIC DNA]</scope>
    <source>
        <strain evidence="2">Lake Konstanz</strain>
    </source>
</reference>
<protein>
    <submittedName>
        <fullName evidence="1">Uncharacterized protein</fullName>
    </submittedName>
</protein>
<organism evidence="1 2">
    <name type="scientific">Bodo saltans</name>
    <name type="common">Flagellated protozoan</name>
    <dbReference type="NCBI Taxonomy" id="75058"/>
    <lineage>
        <taxon>Eukaryota</taxon>
        <taxon>Discoba</taxon>
        <taxon>Euglenozoa</taxon>
        <taxon>Kinetoplastea</taxon>
        <taxon>Metakinetoplastina</taxon>
        <taxon>Eubodonida</taxon>
        <taxon>Bodonidae</taxon>
        <taxon>Bodo</taxon>
    </lineage>
</organism>
<keyword evidence="2" id="KW-1185">Reference proteome</keyword>
<proteinExistence type="predicted"/>
<evidence type="ECO:0000313" key="2">
    <source>
        <dbReference type="Proteomes" id="UP000051952"/>
    </source>
</evidence>
<accession>A0A0S4IHK1</accession>
<dbReference type="Proteomes" id="UP000051952">
    <property type="component" value="Unassembled WGS sequence"/>
</dbReference>
<dbReference type="EMBL" id="CYKH01000057">
    <property type="protein sequence ID" value="CUE66320.1"/>
    <property type="molecule type" value="Genomic_DNA"/>
</dbReference>
<gene>
    <name evidence="1" type="ORF">BSAL_51145</name>
</gene>
<evidence type="ECO:0000313" key="1">
    <source>
        <dbReference type="EMBL" id="CUE66320.1"/>
    </source>
</evidence>
<name>A0A0S4IHK1_BODSA</name>
<dbReference type="AlphaFoldDB" id="A0A0S4IHK1"/>